<sequence length="488" mass="53713">MNFATSGHGEQNSNNYINWNLALDNQDPTPVFPTENIYPPQTLNYTGAIHGVESGRFIHNGHHTGFNTPTSNSAASYSAAEFQNQAIFLNQEPQSYFQGPYSTVAGVNNYPSGAVNTYSSGLNSTISLEAPFETILPLEIVAPQNFYAPLFGQEIVSGAIINHSISHFGTRELSTPIFLLGTESGLGTVVNNPFGPLTNVPVTPLEPEFGFGATVSSQFGLISGVPMVPTAPESQPENIINSEFALLANENIVSLELESESRSLDSIPEALDSPPSRLLVNEQIAPTVPESKQETVANPPIEPIVPPEPERAGATVSPPTISSENQQQSGPIPWTYYENQIESDSSEIESPRGDFKPIFKTKKGNPDGKKARPRKEIRMFTASQQLKLNFRKFKPCDPLIRSLNPGKICRETEQFDGDEDFWCHLCAKDDGFDRVYNFVRHVIIHDPKRRAREFFLYTPKKIFNESTGNNTVLVEKTSQTTLSSLAAF</sequence>
<evidence type="ECO:0000256" key="1">
    <source>
        <dbReference type="SAM" id="MobiDB-lite"/>
    </source>
</evidence>
<feature type="region of interest" description="Disordered" evidence="1">
    <location>
        <begin position="345"/>
        <end position="372"/>
    </location>
</feature>
<organism evidence="2 3">
    <name type="scientific">Phakopsora pachyrhizi</name>
    <name type="common">Asian soybean rust disease fungus</name>
    <dbReference type="NCBI Taxonomy" id="170000"/>
    <lineage>
        <taxon>Eukaryota</taxon>
        <taxon>Fungi</taxon>
        <taxon>Dikarya</taxon>
        <taxon>Basidiomycota</taxon>
        <taxon>Pucciniomycotina</taxon>
        <taxon>Pucciniomycetes</taxon>
        <taxon>Pucciniales</taxon>
        <taxon>Phakopsoraceae</taxon>
        <taxon>Phakopsora</taxon>
    </lineage>
</organism>
<proteinExistence type="predicted"/>
<evidence type="ECO:0000313" key="2">
    <source>
        <dbReference type="EMBL" id="CAH7666665.1"/>
    </source>
</evidence>
<dbReference type="AlphaFoldDB" id="A0AAV0AEX2"/>
<comment type="caution">
    <text evidence="2">The sequence shown here is derived from an EMBL/GenBank/DDBJ whole genome shotgun (WGS) entry which is preliminary data.</text>
</comment>
<name>A0AAV0AEX2_PHAPC</name>
<dbReference type="Proteomes" id="UP001153365">
    <property type="component" value="Unassembled WGS sequence"/>
</dbReference>
<protein>
    <submittedName>
        <fullName evidence="2">Expressed protein</fullName>
    </submittedName>
</protein>
<keyword evidence="3" id="KW-1185">Reference proteome</keyword>
<feature type="region of interest" description="Disordered" evidence="1">
    <location>
        <begin position="289"/>
        <end position="332"/>
    </location>
</feature>
<evidence type="ECO:0000313" key="3">
    <source>
        <dbReference type="Proteomes" id="UP001153365"/>
    </source>
</evidence>
<reference evidence="2" key="1">
    <citation type="submission" date="2022-06" db="EMBL/GenBank/DDBJ databases">
        <authorList>
            <consortium name="SYNGENTA / RWTH Aachen University"/>
        </authorList>
    </citation>
    <scope>NUCLEOTIDE SEQUENCE</scope>
</reference>
<dbReference type="EMBL" id="CALTRL010000143">
    <property type="protein sequence ID" value="CAH7666665.1"/>
    <property type="molecule type" value="Genomic_DNA"/>
</dbReference>
<accession>A0AAV0AEX2</accession>
<feature type="compositionally biased region" description="Polar residues" evidence="1">
    <location>
        <begin position="317"/>
        <end position="330"/>
    </location>
</feature>
<gene>
    <name evidence="2" type="ORF">PPACK8108_LOCUS1014</name>
</gene>